<gene>
    <name evidence="5" type="primary">rlmE</name>
    <name evidence="8" type="ORF">DRJ31_06505</name>
    <name evidence="9" type="ORF">DRJ33_02555</name>
</gene>
<keyword evidence="1 5" id="KW-0698">rRNA processing</keyword>
<evidence type="ECO:0000256" key="3">
    <source>
        <dbReference type="ARBA" id="ARBA00022679"/>
    </source>
</evidence>
<dbReference type="PIRSF" id="PIRSF005461">
    <property type="entry name" value="23S_rRNA_mtase"/>
    <property type="match status" value="1"/>
</dbReference>
<evidence type="ECO:0000256" key="6">
    <source>
        <dbReference type="PIRSR" id="PIRSR005461-1"/>
    </source>
</evidence>
<comment type="similarity">
    <text evidence="5">Belongs to the class I-like SAM-binding methyltransferase superfamily. RNA methyltransferase RlmE family.</text>
</comment>
<dbReference type="AlphaFoldDB" id="A0A497EN05"/>
<dbReference type="GO" id="GO:0008650">
    <property type="term" value="F:rRNA (uridine-2'-O-)-methyltransferase activity"/>
    <property type="evidence" value="ECO:0007669"/>
    <property type="project" value="UniProtKB-UniRule"/>
</dbReference>
<organism evidence="8 11">
    <name type="scientific">Thermoproteota archaeon</name>
    <dbReference type="NCBI Taxonomy" id="2056631"/>
    <lineage>
        <taxon>Archaea</taxon>
        <taxon>Thermoproteota</taxon>
    </lineage>
</organism>
<feature type="active site" description="Proton acceptor" evidence="5 6">
    <location>
        <position position="154"/>
    </location>
</feature>
<keyword evidence="4 5" id="KW-0949">S-adenosyl-L-methionine</keyword>
<dbReference type="PANTHER" id="PTHR10920">
    <property type="entry name" value="RIBOSOMAL RNA METHYLTRANSFERASE"/>
    <property type="match status" value="1"/>
</dbReference>
<keyword evidence="2 5" id="KW-0489">Methyltransferase</keyword>
<keyword evidence="5" id="KW-0963">Cytoplasm</keyword>
<dbReference type="SUPFAM" id="SSF53335">
    <property type="entry name" value="S-adenosyl-L-methionine-dependent methyltransferases"/>
    <property type="match status" value="1"/>
</dbReference>
<accession>A0A497EN05</accession>
<comment type="subcellular location">
    <subcellularLocation>
        <location evidence="5">Cytoplasm</location>
    </subcellularLocation>
</comment>
<evidence type="ECO:0000256" key="1">
    <source>
        <dbReference type="ARBA" id="ARBA00022552"/>
    </source>
</evidence>
<dbReference type="PANTHER" id="PTHR10920:SF13">
    <property type="entry name" value="PRE-RRNA 2'-O-RIBOSE RNA METHYLTRANSFERASE FTSJ3"/>
    <property type="match status" value="1"/>
</dbReference>
<dbReference type="InterPro" id="IPR002877">
    <property type="entry name" value="RNA_MeTrfase_FtsJ_dom"/>
</dbReference>
<dbReference type="InterPro" id="IPR015507">
    <property type="entry name" value="rRNA-MeTfrase_E"/>
</dbReference>
<sequence length="200" mass="22564">MGNKKILRDHYYLEAKARGYRARSAYKLKQILRRYKLIKKGDVVVDLGAAPGSWLQVAREYVGESGLVVGIDISPIKPLPYDNVKMIIGDVRENKVLTELVGMLKQGADVLLSDLAPKFTGIRHLDHVRQMELAEISLQYARRLLKDGGSVVIKALQGEELENLLSELRNNFEKVKVFKPPASRKTSAEVYLIGMKFKRA</sequence>
<dbReference type="Gene3D" id="3.40.50.150">
    <property type="entry name" value="Vaccinia Virus protein VP39"/>
    <property type="match status" value="1"/>
</dbReference>
<name>A0A497EN05_9CREN</name>
<dbReference type="EC" id="2.1.1.166" evidence="5"/>
<feature type="binding site" evidence="5">
    <location>
        <position position="114"/>
    </location>
    <ligand>
        <name>S-adenosyl-L-methionine</name>
        <dbReference type="ChEBI" id="CHEBI:59789"/>
    </ligand>
</feature>
<proteinExistence type="inferred from homology"/>
<keyword evidence="3 5" id="KW-0808">Transferase</keyword>
<evidence type="ECO:0000313" key="10">
    <source>
        <dbReference type="Proteomes" id="UP000272051"/>
    </source>
</evidence>
<evidence type="ECO:0000313" key="9">
    <source>
        <dbReference type="EMBL" id="RLE52883.1"/>
    </source>
</evidence>
<dbReference type="HAMAP" id="MF_01547">
    <property type="entry name" value="RNA_methyltr_E"/>
    <property type="match status" value="1"/>
</dbReference>
<dbReference type="EMBL" id="QMQX01000031">
    <property type="protein sequence ID" value="RLE52883.1"/>
    <property type="molecule type" value="Genomic_DNA"/>
</dbReference>
<dbReference type="Pfam" id="PF01728">
    <property type="entry name" value="FtsJ"/>
    <property type="match status" value="1"/>
</dbReference>
<feature type="domain" description="Ribosomal RNA methyltransferase FtsJ" evidence="7">
    <location>
        <begin position="20"/>
        <end position="197"/>
    </location>
</feature>
<dbReference type="Proteomes" id="UP000278475">
    <property type="component" value="Unassembled WGS sequence"/>
</dbReference>
<protein>
    <recommendedName>
        <fullName evidence="5">Ribosomal RNA large subunit methyltransferase E</fullName>
        <ecNumber evidence="5">2.1.1.166</ecNumber>
    </recommendedName>
    <alternativeName>
        <fullName evidence="5">23S rRNA Um2552 methyltransferase</fullName>
    </alternativeName>
    <alternativeName>
        <fullName evidence="5">rRNA (uridine-2'-O-)-methyltransferase</fullName>
    </alternativeName>
</protein>
<feature type="binding site" evidence="5">
    <location>
        <position position="52"/>
    </location>
    <ligand>
        <name>S-adenosyl-L-methionine</name>
        <dbReference type="ChEBI" id="CHEBI:59789"/>
    </ligand>
</feature>
<dbReference type="Proteomes" id="UP000272051">
    <property type="component" value="Unassembled WGS sequence"/>
</dbReference>
<dbReference type="EMBL" id="QMQV01000059">
    <property type="protein sequence ID" value="RLE48783.1"/>
    <property type="molecule type" value="Genomic_DNA"/>
</dbReference>
<evidence type="ECO:0000256" key="4">
    <source>
        <dbReference type="ARBA" id="ARBA00022691"/>
    </source>
</evidence>
<feature type="binding site" evidence="5">
    <location>
        <position position="72"/>
    </location>
    <ligand>
        <name>S-adenosyl-L-methionine</name>
        <dbReference type="ChEBI" id="CHEBI:59789"/>
    </ligand>
</feature>
<comment type="caution">
    <text evidence="8">The sequence shown here is derived from an EMBL/GenBank/DDBJ whole genome shotgun (WGS) entry which is preliminary data.</text>
</comment>
<comment type="catalytic activity">
    <reaction evidence="5">
        <text>uridine(2552) in 23S rRNA + S-adenosyl-L-methionine = 2'-O-methyluridine(2552) in 23S rRNA + S-adenosyl-L-homocysteine + H(+)</text>
        <dbReference type="Rhea" id="RHEA:42720"/>
        <dbReference type="Rhea" id="RHEA-COMP:10202"/>
        <dbReference type="Rhea" id="RHEA-COMP:10203"/>
        <dbReference type="ChEBI" id="CHEBI:15378"/>
        <dbReference type="ChEBI" id="CHEBI:57856"/>
        <dbReference type="ChEBI" id="CHEBI:59789"/>
        <dbReference type="ChEBI" id="CHEBI:65315"/>
        <dbReference type="ChEBI" id="CHEBI:74478"/>
        <dbReference type="EC" id="2.1.1.166"/>
    </reaction>
</comment>
<dbReference type="InterPro" id="IPR050082">
    <property type="entry name" value="RNA_methyltr_RlmE"/>
</dbReference>
<dbReference type="GO" id="GO:0005737">
    <property type="term" value="C:cytoplasm"/>
    <property type="evidence" value="ECO:0007669"/>
    <property type="project" value="UniProtKB-SubCell"/>
</dbReference>
<evidence type="ECO:0000256" key="2">
    <source>
        <dbReference type="ARBA" id="ARBA00022603"/>
    </source>
</evidence>
<feature type="binding site" evidence="5">
    <location>
        <position position="54"/>
    </location>
    <ligand>
        <name>S-adenosyl-L-methionine</name>
        <dbReference type="ChEBI" id="CHEBI:59789"/>
    </ligand>
</feature>
<comment type="function">
    <text evidence="5">Specifically methylates the uridine in position 2552 of 23S rRNA at the 2'-O position of the ribose in the fully assembled 50S ribosomal subunit.</text>
</comment>
<evidence type="ECO:0000313" key="11">
    <source>
        <dbReference type="Proteomes" id="UP000278475"/>
    </source>
</evidence>
<feature type="binding site" evidence="5">
    <location>
        <position position="90"/>
    </location>
    <ligand>
        <name>S-adenosyl-L-methionine</name>
        <dbReference type="ChEBI" id="CHEBI:59789"/>
    </ligand>
</feature>
<reference evidence="10 11" key="1">
    <citation type="submission" date="2018-06" db="EMBL/GenBank/DDBJ databases">
        <title>Extensive metabolic versatility and redundancy in microbially diverse, dynamic hydrothermal sediments.</title>
        <authorList>
            <person name="Dombrowski N."/>
            <person name="Teske A."/>
            <person name="Baker B.J."/>
        </authorList>
    </citation>
    <scope>NUCLEOTIDE SEQUENCE [LARGE SCALE GENOMIC DNA]</scope>
    <source>
        <strain evidence="9">B34_G17</strain>
        <strain evidence="8">B66_G16</strain>
    </source>
</reference>
<dbReference type="InterPro" id="IPR029063">
    <property type="entry name" value="SAM-dependent_MTases_sf"/>
</dbReference>
<evidence type="ECO:0000313" key="8">
    <source>
        <dbReference type="EMBL" id="RLE48783.1"/>
    </source>
</evidence>
<evidence type="ECO:0000256" key="5">
    <source>
        <dbReference type="HAMAP-Rule" id="MF_01547"/>
    </source>
</evidence>
<evidence type="ECO:0000259" key="7">
    <source>
        <dbReference type="Pfam" id="PF01728"/>
    </source>
</evidence>